<dbReference type="Proteomes" id="UP001221838">
    <property type="component" value="Unassembled WGS sequence"/>
</dbReference>
<organism evidence="1 2">
    <name type="scientific">Stigmatella ashevillensis</name>
    <dbReference type="NCBI Taxonomy" id="2995309"/>
    <lineage>
        <taxon>Bacteria</taxon>
        <taxon>Pseudomonadati</taxon>
        <taxon>Myxococcota</taxon>
        <taxon>Myxococcia</taxon>
        <taxon>Myxococcales</taxon>
        <taxon>Cystobacterineae</taxon>
        <taxon>Archangiaceae</taxon>
        <taxon>Stigmatella</taxon>
    </lineage>
</organism>
<dbReference type="SUPFAM" id="SSF101898">
    <property type="entry name" value="NHL repeat"/>
    <property type="match status" value="1"/>
</dbReference>
<sequence>MSVFISFRNLLAATTVGTLAVGCSPEDLPQTPTRNGFEWATQGWDLIGTNFGTGQSDEATDLWVNPFTGAVYVSGYENGSLGQSSVEPAGSADGLIISFSSNLVQDKILKFNSLDGKAEVIEAISAKPVQGQDQFDLYFAGRTTGKFNSSTPNAGQFDTFVGWTNRRLSSQKIFQFGTERPQHPRRLALDGAGGIVVSGYDDIYVPTNYVEAWEDPFVMKLQRTNDTLTAAAGWPVQFSTVYTDLLPGMAMKAEVNAPIYVTGANAAGNGRGMFVKKIRPDGFIEWTAQQSPISLDMGAALHVLPDNTVLFAGSSYADFGQGTIGEQDVVVRRLSPDNGGQPLWTRTYGTTSSEWVTDLTVDTNGNIYVVGQTLGSFDPNIPPNQEESDIFLLKLAPDGSSPQYFQIGSPGDDYPSSVAVNANGDIYVAGYTTGTLFTGKPHKGGRDGFVFRVTPPGFGTGSF</sequence>
<name>A0ABT5D3N7_9BACT</name>
<gene>
    <name evidence="1" type="ORF">POL68_07380</name>
</gene>
<evidence type="ECO:0000313" key="1">
    <source>
        <dbReference type="EMBL" id="MDC0708289.1"/>
    </source>
</evidence>
<proteinExistence type="predicted"/>
<dbReference type="Gene3D" id="2.80.10.50">
    <property type="match status" value="1"/>
</dbReference>
<keyword evidence="2" id="KW-1185">Reference proteome</keyword>
<dbReference type="PANTHER" id="PTHR35580:SF1">
    <property type="entry name" value="PHYTASE-LIKE DOMAIN-CONTAINING PROTEIN"/>
    <property type="match status" value="1"/>
</dbReference>
<dbReference type="EMBL" id="JAQNDM010000002">
    <property type="protein sequence ID" value="MDC0708289.1"/>
    <property type="molecule type" value="Genomic_DNA"/>
</dbReference>
<dbReference type="InterPro" id="IPR052918">
    <property type="entry name" value="Motility_Chemotaxis_Reg"/>
</dbReference>
<dbReference type="PANTHER" id="PTHR35580">
    <property type="entry name" value="CELL SURFACE GLYCOPROTEIN (S-LAYER PROTEIN)-LIKE PROTEIN"/>
    <property type="match status" value="1"/>
</dbReference>
<reference evidence="1 2" key="1">
    <citation type="submission" date="2022-11" db="EMBL/GenBank/DDBJ databases">
        <title>Minimal conservation of predation-associated metabolite biosynthetic gene clusters underscores biosynthetic potential of Myxococcota including descriptions for ten novel species: Archangium lansinium sp. nov., Myxococcus landrumus sp. nov., Nannocystis bai.</title>
        <authorList>
            <person name="Ahearne A."/>
            <person name="Stevens C."/>
            <person name="Dowd S."/>
        </authorList>
    </citation>
    <scope>NUCLEOTIDE SEQUENCE [LARGE SCALE GENOMIC DNA]</scope>
    <source>
        <strain evidence="1 2">NCWAL01</strain>
    </source>
</reference>
<dbReference type="InterPro" id="IPR010620">
    <property type="entry name" value="SBBP_repeat"/>
</dbReference>
<protein>
    <submittedName>
        <fullName evidence="1">SBBP repeat-containing protein</fullName>
    </submittedName>
</protein>
<evidence type="ECO:0000313" key="2">
    <source>
        <dbReference type="Proteomes" id="UP001221838"/>
    </source>
</evidence>
<dbReference type="Pfam" id="PF06739">
    <property type="entry name" value="SBBP"/>
    <property type="match status" value="2"/>
</dbReference>
<accession>A0ABT5D3N7</accession>
<dbReference type="RefSeq" id="WP_272135980.1">
    <property type="nucleotide sequence ID" value="NZ_JAQNDM010000002.1"/>
</dbReference>
<comment type="caution">
    <text evidence="1">The sequence shown here is derived from an EMBL/GenBank/DDBJ whole genome shotgun (WGS) entry which is preliminary data.</text>
</comment>